<dbReference type="OrthoDB" id="9777890at2"/>
<evidence type="ECO:0000313" key="4">
    <source>
        <dbReference type="Proteomes" id="UP000067625"/>
    </source>
</evidence>
<dbReference type="STRING" id="1441095.AM592_14200"/>
<keyword evidence="2" id="KW-0175">Coiled coil</keyword>
<dbReference type="PATRIC" id="fig|1441095.3.peg.3129"/>
<evidence type="ECO:0000313" key="3">
    <source>
        <dbReference type="EMBL" id="ALC82599.1"/>
    </source>
</evidence>
<dbReference type="RefSeq" id="WP_053604404.1">
    <property type="nucleotide sequence ID" value="NZ_CP012600.1"/>
</dbReference>
<dbReference type="InterPro" id="IPR026634">
    <property type="entry name" value="TPST-like"/>
</dbReference>
<name>A0A0M4FI92_9BACI</name>
<reference evidence="4" key="1">
    <citation type="submission" date="2015-08" db="EMBL/GenBank/DDBJ databases">
        <title>Genome sequencing project for genomic taxonomy and phylogenomics of Bacillus-like bacteria.</title>
        <authorList>
            <person name="Liu B."/>
            <person name="Wang J."/>
            <person name="Zhu Y."/>
            <person name="Liu G."/>
            <person name="Chen Q."/>
            <person name="Chen Z."/>
            <person name="Lan J."/>
            <person name="Che J."/>
            <person name="Ge C."/>
            <person name="Shi H."/>
            <person name="Pan Z."/>
            <person name="Liu X."/>
        </authorList>
    </citation>
    <scope>NUCLEOTIDE SEQUENCE [LARGE SCALE GENOMIC DNA]</scope>
    <source>
        <strain evidence="4">FJAT-4402</strain>
    </source>
</reference>
<dbReference type="Proteomes" id="UP000067625">
    <property type="component" value="Chromosome"/>
</dbReference>
<accession>A0A0M4FI92</accession>
<dbReference type="SUPFAM" id="SSF52540">
    <property type="entry name" value="P-loop containing nucleoside triphosphate hydrolases"/>
    <property type="match status" value="1"/>
</dbReference>
<evidence type="ECO:0000256" key="1">
    <source>
        <dbReference type="ARBA" id="ARBA00022679"/>
    </source>
</evidence>
<evidence type="ECO:0008006" key="5">
    <source>
        <dbReference type="Google" id="ProtNLM"/>
    </source>
</evidence>
<dbReference type="PANTHER" id="PTHR12788:SF10">
    <property type="entry name" value="PROTEIN-TYROSINE SULFOTRANSFERASE"/>
    <property type="match status" value="1"/>
</dbReference>
<keyword evidence="4" id="KW-1185">Reference proteome</keyword>
<dbReference type="Gene3D" id="3.40.50.300">
    <property type="entry name" value="P-loop containing nucleotide triphosphate hydrolases"/>
    <property type="match status" value="1"/>
</dbReference>
<proteinExistence type="predicted"/>
<keyword evidence="1" id="KW-0808">Transferase</keyword>
<protein>
    <recommendedName>
        <fullName evidence="5">Sulfotransferase</fullName>
    </recommendedName>
</protein>
<dbReference type="AlphaFoldDB" id="A0A0M4FI92"/>
<dbReference type="PANTHER" id="PTHR12788">
    <property type="entry name" value="PROTEIN-TYROSINE SULFOTRANSFERASE 2"/>
    <property type="match status" value="1"/>
</dbReference>
<dbReference type="Pfam" id="PF13469">
    <property type="entry name" value="Sulfotransfer_3"/>
    <property type="match status" value="1"/>
</dbReference>
<reference evidence="3 4" key="2">
    <citation type="journal article" date="2016" name="Int. J. Syst. Evol. Microbiol.">
        <title>Bacillus gobiensis sp. nov., isolated from a soil sample.</title>
        <authorList>
            <person name="Liu B."/>
            <person name="Liu G.H."/>
            <person name="Cetin S."/>
            <person name="Schumann P."/>
            <person name="Pan Z.Z."/>
            <person name="Chen Q.Q."/>
        </authorList>
    </citation>
    <scope>NUCLEOTIDE SEQUENCE [LARGE SCALE GENOMIC DNA]</scope>
    <source>
        <strain evidence="3 4">FJAT-4402</strain>
    </source>
</reference>
<evidence type="ECO:0000256" key="2">
    <source>
        <dbReference type="SAM" id="Coils"/>
    </source>
</evidence>
<dbReference type="InterPro" id="IPR027417">
    <property type="entry name" value="P-loop_NTPase"/>
</dbReference>
<sequence>MIDKTGKNLVFLLCVPRSGSSLSTILLQNHSKVLATQEMWYLMSLYDLKRPENRPYGGKRIISRFFNGMVTDNAFVDSARAFALETYNGLLHSSNASLIVDKSPRYYYILEFIDRLFPESKRIWLIRNPLSILASYKKVNQNKKAFSLIEELSKPTFNIKIVDLTVGFFRYYDYFSTDHPQAFRLSYERLVTNPKYEVEKLCEFLNVSYEEGMEIYGDQLDSSKGRMFASMGVGDPNVYEHSKAHTDSIEIWKDLLTKEEIEAYCRLLGANVFRELGYEKELQEAEKITGARFEQDPDHEFIQKVRKQFLNNSETEWEEAYHMQAVQSEDFSNVTTNEEHPSDSRQELLNEIQQMNITIKTLEQRLATNLTEKTKLMQELQSVRTRFNRFKSLIPFSGFLTNLAEQRGQKK</sequence>
<gene>
    <name evidence="3" type="ORF">AM592_14200</name>
</gene>
<dbReference type="GO" id="GO:0008476">
    <property type="term" value="F:protein-tyrosine sulfotransferase activity"/>
    <property type="evidence" value="ECO:0007669"/>
    <property type="project" value="InterPro"/>
</dbReference>
<organism evidence="3 4">
    <name type="scientific">Bacillus gobiensis</name>
    <dbReference type="NCBI Taxonomy" id="1441095"/>
    <lineage>
        <taxon>Bacteria</taxon>
        <taxon>Bacillati</taxon>
        <taxon>Bacillota</taxon>
        <taxon>Bacilli</taxon>
        <taxon>Bacillales</taxon>
        <taxon>Bacillaceae</taxon>
        <taxon>Bacillus</taxon>
    </lineage>
</organism>
<dbReference type="EMBL" id="CP012600">
    <property type="protein sequence ID" value="ALC82599.1"/>
    <property type="molecule type" value="Genomic_DNA"/>
</dbReference>
<feature type="coiled-coil region" evidence="2">
    <location>
        <begin position="345"/>
        <end position="379"/>
    </location>
</feature>